<feature type="transmembrane region" description="Helical" evidence="9">
    <location>
        <begin position="153"/>
        <end position="186"/>
    </location>
</feature>
<feature type="transmembrane region" description="Helical" evidence="9">
    <location>
        <begin position="264"/>
        <end position="282"/>
    </location>
</feature>
<evidence type="ECO:0000259" key="10">
    <source>
        <dbReference type="PROSITE" id="PS50893"/>
    </source>
</evidence>
<evidence type="ECO:0000256" key="4">
    <source>
        <dbReference type="ARBA" id="ARBA00022692"/>
    </source>
</evidence>
<organism evidence="12 13">
    <name type="scientific">Methanoculleus palmolei</name>
    <dbReference type="NCBI Taxonomy" id="72612"/>
    <lineage>
        <taxon>Archaea</taxon>
        <taxon>Methanobacteriati</taxon>
        <taxon>Methanobacteriota</taxon>
        <taxon>Stenosarchaea group</taxon>
        <taxon>Methanomicrobia</taxon>
        <taxon>Methanomicrobiales</taxon>
        <taxon>Methanomicrobiaceae</taxon>
        <taxon>Methanoculleus</taxon>
    </lineage>
</organism>
<dbReference type="PROSITE" id="PS50893">
    <property type="entry name" value="ABC_TRANSPORTER_2"/>
    <property type="match status" value="1"/>
</dbReference>
<feature type="transmembrane region" description="Helical" evidence="9">
    <location>
        <begin position="288"/>
        <end position="309"/>
    </location>
</feature>
<keyword evidence="7 9" id="KW-1133">Transmembrane helix</keyword>
<evidence type="ECO:0000313" key="13">
    <source>
        <dbReference type="Proteomes" id="UP001626603"/>
    </source>
</evidence>
<gene>
    <name evidence="12" type="ORF">R6Y95_00365</name>
</gene>
<dbReference type="Gene3D" id="1.20.1560.10">
    <property type="entry name" value="ABC transporter type 1, transmembrane domain"/>
    <property type="match status" value="1"/>
</dbReference>
<dbReference type="AlphaFoldDB" id="A0ABD8A9I7"/>
<proteinExistence type="predicted"/>
<dbReference type="InterPro" id="IPR003593">
    <property type="entry name" value="AAA+_ATPase"/>
</dbReference>
<dbReference type="SMART" id="SM00382">
    <property type="entry name" value="AAA"/>
    <property type="match status" value="1"/>
</dbReference>
<evidence type="ECO:0000313" key="12">
    <source>
        <dbReference type="EMBL" id="WOX55805.1"/>
    </source>
</evidence>
<dbReference type="GO" id="GO:0005886">
    <property type="term" value="C:plasma membrane"/>
    <property type="evidence" value="ECO:0007669"/>
    <property type="project" value="UniProtKB-SubCell"/>
</dbReference>
<dbReference type="CDD" id="cd07346">
    <property type="entry name" value="ABC_6TM_exporters"/>
    <property type="match status" value="1"/>
</dbReference>
<dbReference type="PANTHER" id="PTHR24221">
    <property type="entry name" value="ATP-BINDING CASSETTE SUB-FAMILY B"/>
    <property type="match status" value="1"/>
</dbReference>
<dbReference type="FunFam" id="3.40.50.300:FF:000221">
    <property type="entry name" value="Multidrug ABC transporter ATP-binding protein"/>
    <property type="match status" value="1"/>
</dbReference>
<feature type="domain" description="ABC transmembrane type-1" evidence="11">
    <location>
        <begin position="39"/>
        <end position="317"/>
    </location>
</feature>
<dbReference type="PANTHER" id="PTHR24221:SF654">
    <property type="entry name" value="ATP-BINDING CASSETTE SUB-FAMILY B MEMBER 6"/>
    <property type="match status" value="1"/>
</dbReference>
<evidence type="ECO:0000256" key="7">
    <source>
        <dbReference type="ARBA" id="ARBA00022989"/>
    </source>
</evidence>
<keyword evidence="5" id="KW-0547">Nucleotide-binding</keyword>
<dbReference type="Pfam" id="PF00005">
    <property type="entry name" value="ABC_tran"/>
    <property type="match status" value="1"/>
</dbReference>
<dbReference type="Proteomes" id="UP001626603">
    <property type="component" value="Chromosome"/>
</dbReference>
<evidence type="ECO:0000256" key="1">
    <source>
        <dbReference type="ARBA" id="ARBA00004651"/>
    </source>
</evidence>
<keyword evidence="13" id="KW-1185">Reference proteome</keyword>
<dbReference type="GO" id="GO:0005524">
    <property type="term" value="F:ATP binding"/>
    <property type="evidence" value="ECO:0007669"/>
    <property type="project" value="UniProtKB-KW"/>
</dbReference>
<feature type="transmembrane region" description="Helical" evidence="9">
    <location>
        <begin position="75"/>
        <end position="95"/>
    </location>
</feature>
<evidence type="ECO:0000256" key="5">
    <source>
        <dbReference type="ARBA" id="ARBA00022741"/>
    </source>
</evidence>
<feature type="domain" description="ABC transporter" evidence="10">
    <location>
        <begin position="351"/>
        <end position="586"/>
    </location>
</feature>
<dbReference type="PROSITE" id="PS50929">
    <property type="entry name" value="ABC_TM1F"/>
    <property type="match status" value="1"/>
</dbReference>
<name>A0ABD8A9I7_9EURY</name>
<dbReference type="SUPFAM" id="SSF52540">
    <property type="entry name" value="P-loop containing nucleoside triphosphate hydrolases"/>
    <property type="match status" value="1"/>
</dbReference>
<dbReference type="Gene3D" id="3.40.50.300">
    <property type="entry name" value="P-loop containing nucleotide triphosphate hydrolases"/>
    <property type="match status" value="1"/>
</dbReference>
<protein>
    <submittedName>
        <fullName evidence="12">ABC transporter ATP-binding protein</fullName>
    </submittedName>
</protein>
<sequence length="598" mass="65207">MSHEHHGDHSLPVGRVFRKVRVIDRLLGTYRLPLQKVRIASVIIQTLGILAALAGAYLVGAVLTGAAIADQWMTITLLVLFTVMQFILSNVNIYWSHVIAFRSLAEIRKALYKKLDKLAPAYVIERRSGDLARSALSDVNLLELYIAHTLPEFLQAIVVTPITLLVIGAIHWSLMIALAPFLVAAVTVPDWFARRAEEQGREYRASAGEMSADVIDGVQGLREIVTFGAMEQATKRLDTGQQRYSDAYVSYEGRSGLERGSGDALLAAGMIVTVALGGWLTTQGHMDMALYPAATVLAAMAFMPVMHLMNVARQLSQTSAAAERVMGIMNTQPTVIDRAASPPGGPIVPTINFEDIRFRYAPELPEVLRGVTLGVSPGETVALVGRSGAGKSTCTYLLLRLWDPTAGSVRVGGHDLRDFPQEYLRGMIAYVPQDVYLFNISVRENIRIGRGDATDAEVEDAARRAFALDFITALPDRWDTVLGERGATLSGGQRQRIAIARAFLKDAPILVMDEAVSSLDTESEVSVRKAVREVSRGRTTLIVAHRPSTIRSADRIIMLEEGQVAETGWFDELMESGGAFSRLMASQVEIAQPVDGAP</sequence>
<keyword evidence="3" id="KW-1003">Cell membrane</keyword>
<evidence type="ECO:0000256" key="2">
    <source>
        <dbReference type="ARBA" id="ARBA00022448"/>
    </source>
</evidence>
<reference evidence="12 13" key="1">
    <citation type="submission" date="2023-10" db="EMBL/GenBank/DDBJ databases">
        <title>The complete genome sequence of Methanoculleus palmolei DSM 4273.</title>
        <authorList>
            <person name="Lai S.-J."/>
            <person name="You Y.-T."/>
            <person name="Chen S.-C."/>
        </authorList>
    </citation>
    <scope>NUCLEOTIDE SEQUENCE [LARGE SCALE GENOMIC DNA]</scope>
    <source>
        <strain evidence="12 13">DSM 4273</strain>
    </source>
</reference>
<keyword evidence="8 9" id="KW-0472">Membrane</keyword>
<dbReference type="GO" id="GO:0055085">
    <property type="term" value="P:transmembrane transport"/>
    <property type="evidence" value="ECO:0007669"/>
    <property type="project" value="UniProtKB-ARBA"/>
</dbReference>
<dbReference type="SUPFAM" id="SSF90123">
    <property type="entry name" value="ABC transporter transmembrane region"/>
    <property type="match status" value="1"/>
</dbReference>
<evidence type="ECO:0000256" key="3">
    <source>
        <dbReference type="ARBA" id="ARBA00022475"/>
    </source>
</evidence>
<dbReference type="Pfam" id="PF00664">
    <property type="entry name" value="ABC_membrane"/>
    <property type="match status" value="1"/>
</dbReference>
<dbReference type="InterPro" id="IPR039421">
    <property type="entry name" value="Type_1_exporter"/>
</dbReference>
<dbReference type="PROSITE" id="PS00211">
    <property type="entry name" value="ABC_TRANSPORTER_1"/>
    <property type="match status" value="1"/>
</dbReference>
<dbReference type="InterPro" id="IPR036640">
    <property type="entry name" value="ABC1_TM_sf"/>
</dbReference>
<dbReference type="EMBL" id="CP137641">
    <property type="protein sequence ID" value="WOX55805.1"/>
    <property type="molecule type" value="Genomic_DNA"/>
</dbReference>
<dbReference type="InterPro" id="IPR017871">
    <property type="entry name" value="ABC_transporter-like_CS"/>
</dbReference>
<accession>A0ABD8A9I7</accession>
<evidence type="ECO:0000256" key="8">
    <source>
        <dbReference type="ARBA" id="ARBA00023136"/>
    </source>
</evidence>
<keyword evidence="4 9" id="KW-0812">Transmembrane</keyword>
<dbReference type="InterPro" id="IPR027417">
    <property type="entry name" value="P-loop_NTPase"/>
</dbReference>
<comment type="subcellular location">
    <subcellularLocation>
        <location evidence="1">Cell membrane</location>
        <topology evidence="1">Multi-pass membrane protein</topology>
    </subcellularLocation>
</comment>
<dbReference type="InterPro" id="IPR011527">
    <property type="entry name" value="ABC1_TM_dom"/>
</dbReference>
<feature type="transmembrane region" description="Helical" evidence="9">
    <location>
        <begin position="39"/>
        <end position="63"/>
    </location>
</feature>
<evidence type="ECO:0000256" key="6">
    <source>
        <dbReference type="ARBA" id="ARBA00022840"/>
    </source>
</evidence>
<evidence type="ECO:0000259" key="11">
    <source>
        <dbReference type="PROSITE" id="PS50929"/>
    </source>
</evidence>
<keyword evidence="6 12" id="KW-0067">ATP-binding</keyword>
<dbReference type="InterPro" id="IPR003439">
    <property type="entry name" value="ABC_transporter-like_ATP-bd"/>
</dbReference>
<evidence type="ECO:0000256" key="9">
    <source>
        <dbReference type="SAM" id="Phobius"/>
    </source>
</evidence>
<keyword evidence="2" id="KW-0813">Transport</keyword>